<proteinExistence type="predicted"/>
<evidence type="ECO:0000313" key="2">
    <source>
        <dbReference type="Proteomes" id="UP000682982"/>
    </source>
</evidence>
<dbReference type="PIRSF" id="PIRSF036704">
    <property type="entry name" value="UCP036704"/>
    <property type="match status" value="1"/>
</dbReference>
<dbReference type="NCBIfam" id="TIGR02811">
    <property type="entry name" value="formate_TAT"/>
    <property type="match status" value="1"/>
</dbReference>
<accession>A0ABS5H419</accession>
<keyword evidence="2" id="KW-1185">Reference proteome</keyword>
<dbReference type="Proteomes" id="UP000682982">
    <property type="component" value="Unassembled WGS sequence"/>
</dbReference>
<dbReference type="EMBL" id="JAGSPK010000004">
    <property type="protein sequence ID" value="MBR7793563.1"/>
    <property type="molecule type" value="Genomic_DNA"/>
</dbReference>
<protein>
    <recommendedName>
        <fullName evidence="3">Formate dehydrogenase</fullName>
    </recommendedName>
</protein>
<evidence type="ECO:0008006" key="3">
    <source>
        <dbReference type="Google" id="ProtNLM"/>
    </source>
</evidence>
<sequence length="63" mass="6829">MDQKIKRRSLLGGLGVAAAGLFALKAAPVVQEKIETLAAPAEPEGTGYRLTEHVKKYYRTTTI</sequence>
<reference evidence="1 2" key="1">
    <citation type="submission" date="2021-04" db="EMBL/GenBank/DDBJ databases">
        <title>novel species isolated from subtropical streams in China.</title>
        <authorList>
            <person name="Lu H."/>
        </authorList>
    </citation>
    <scope>NUCLEOTIDE SEQUENCE [LARGE SCALE GENOMIC DNA]</scope>
    <source>
        <strain evidence="1 2">FT147W</strain>
    </source>
</reference>
<dbReference type="RefSeq" id="WP_212679510.1">
    <property type="nucleotide sequence ID" value="NZ_JAGSPK010000004.1"/>
</dbReference>
<gene>
    <name evidence="1" type="ORF">KDM87_13240</name>
</gene>
<dbReference type="PROSITE" id="PS51318">
    <property type="entry name" value="TAT"/>
    <property type="match status" value="1"/>
</dbReference>
<comment type="caution">
    <text evidence="1">The sequence shown here is derived from an EMBL/GenBank/DDBJ whole genome shotgun (WGS) entry which is preliminary data.</text>
</comment>
<dbReference type="InterPro" id="IPR014177">
    <property type="entry name" value="Formate_DH_TAT-contain"/>
</dbReference>
<organism evidence="1 2">
    <name type="scientific">Undibacterium rivi</name>
    <dbReference type="NCBI Taxonomy" id="2828729"/>
    <lineage>
        <taxon>Bacteria</taxon>
        <taxon>Pseudomonadati</taxon>
        <taxon>Pseudomonadota</taxon>
        <taxon>Betaproteobacteria</taxon>
        <taxon>Burkholderiales</taxon>
        <taxon>Oxalobacteraceae</taxon>
        <taxon>Undibacterium</taxon>
    </lineage>
</organism>
<dbReference type="InterPro" id="IPR006311">
    <property type="entry name" value="TAT_signal"/>
</dbReference>
<name>A0ABS5H419_9BURK</name>
<evidence type="ECO:0000313" key="1">
    <source>
        <dbReference type="EMBL" id="MBR7793563.1"/>
    </source>
</evidence>